<proteinExistence type="predicted"/>
<evidence type="ECO:0000313" key="1">
    <source>
        <dbReference type="EMBL" id="GAG47573.1"/>
    </source>
</evidence>
<protein>
    <submittedName>
        <fullName evidence="1">Uncharacterized protein</fullName>
    </submittedName>
</protein>
<comment type="caution">
    <text evidence="1">The sequence shown here is derived from an EMBL/GenBank/DDBJ whole genome shotgun (WGS) entry which is preliminary data.</text>
</comment>
<feature type="non-terminal residue" evidence="1">
    <location>
        <position position="1"/>
    </location>
</feature>
<reference evidence="1" key="1">
    <citation type="journal article" date="2014" name="Front. Microbiol.">
        <title>High frequency of phylogenetically diverse reductive dehalogenase-homologous genes in deep subseafloor sedimentary metagenomes.</title>
        <authorList>
            <person name="Kawai M."/>
            <person name="Futagami T."/>
            <person name="Toyoda A."/>
            <person name="Takaki Y."/>
            <person name="Nishi S."/>
            <person name="Hori S."/>
            <person name="Arai W."/>
            <person name="Tsubouchi T."/>
            <person name="Morono Y."/>
            <person name="Uchiyama I."/>
            <person name="Ito T."/>
            <person name="Fujiyama A."/>
            <person name="Inagaki F."/>
            <person name="Takami H."/>
        </authorList>
    </citation>
    <scope>NUCLEOTIDE SEQUENCE</scope>
    <source>
        <strain evidence="1">Expedition CK06-06</strain>
    </source>
</reference>
<sequence>KVTVGGGAITPLSGDFATDNVLYRVRLCFGGCTLDWRATYAGGLS</sequence>
<gene>
    <name evidence="1" type="ORF">S01H1_82105</name>
</gene>
<accession>X0YG26</accession>
<dbReference type="EMBL" id="BARS01055635">
    <property type="protein sequence ID" value="GAG47573.1"/>
    <property type="molecule type" value="Genomic_DNA"/>
</dbReference>
<dbReference type="AlphaFoldDB" id="X0YG26"/>
<organism evidence="1">
    <name type="scientific">marine sediment metagenome</name>
    <dbReference type="NCBI Taxonomy" id="412755"/>
    <lineage>
        <taxon>unclassified sequences</taxon>
        <taxon>metagenomes</taxon>
        <taxon>ecological metagenomes</taxon>
    </lineage>
</organism>
<name>X0YG26_9ZZZZ</name>